<dbReference type="Proteomes" id="UP001220962">
    <property type="component" value="Chromosome"/>
</dbReference>
<keyword evidence="2" id="KW-0812">Transmembrane</keyword>
<organism evidence="4 5">
    <name type="scientific">Paenibacillus urinalis</name>
    <dbReference type="NCBI Taxonomy" id="521520"/>
    <lineage>
        <taxon>Bacteria</taxon>
        <taxon>Bacillati</taxon>
        <taxon>Bacillota</taxon>
        <taxon>Bacilli</taxon>
        <taxon>Bacillales</taxon>
        <taxon>Paenibacillaceae</taxon>
        <taxon>Paenibacillus</taxon>
    </lineage>
</organism>
<sequence length="433" mass="48557">MRTIEERLQEHKQASDRMQAPPELESRLRNALDRVPNKKKKNEAVLWFGLSAAALVLIIGTYQYPALTYYGNKMFNMELNASSFSEAAEEGYGQVVNKSTTLEDGTVITVERVIADDNAFTMHYSIDRPSGSVYSSGSFRYNVGNIQGFMTNSSTIGGGGNSSGDERQYEGVYSFEPISPFSRTLTVTFNEWLENGERVSYPISFKFDASKAMKSLVKEKISQSVSVDSGVMYFESITASPSSTLIKGHIRIDEKEKHWFFGKTQLYVNGMEMNPTRTQVQFNKTTGLSDFELRFDALPTDVISSIELLVKESSGYYKIPESISLASPSDQSIKVGNEKLWIRSVSKTDTGYDVVVASKQFTILDKDNIFAEALGSQIPVSSISSGRPWDLGNGNVLWERTYSFNTSDRPETLHLNGYHYMKTYNKRVTIPIE</sequence>
<dbReference type="RefSeq" id="WP_274358753.1">
    <property type="nucleotide sequence ID" value="NZ_CP118101.1"/>
</dbReference>
<feature type="transmembrane region" description="Helical" evidence="2">
    <location>
        <begin position="44"/>
        <end position="64"/>
    </location>
</feature>
<evidence type="ECO:0000256" key="1">
    <source>
        <dbReference type="SAM" id="MobiDB-lite"/>
    </source>
</evidence>
<accession>A0AAX3MUH9</accession>
<dbReference type="EMBL" id="CP118101">
    <property type="protein sequence ID" value="WDH80761.1"/>
    <property type="molecule type" value="Genomic_DNA"/>
</dbReference>
<feature type="domain" description="DUF4179" evidence="3">
    <location>
        <begin position="40"/>
        <end position="127"/>
    </location>
</feature>
<evidence type="ECO:0000256" key="2">
    <source>
        <dbReference type="SAM" id="Phobius"/>
    </source>
</evidence>
<dbReference type="Pfam" id="PF13786">
    <property type="entry name" value="DUF4179"/>
    <property type="match status" value="1"/>
</dbReference>
<keyword evidence="2" id="KW-0472">Membrane</keyword>
<keyword evidence="2" id="KW-1133">Transmembrane helix</keyword>
<feature type="region of interest" description="Disordered" evidence="1">
    <location>
        <begin position="1"/>
        <end position="22"/>
    </location>
</feature>
<evidence type="ECO:0000313" key="4">
    <source>
        <dbReference type="EMBL" id="WDH80761.1"/>
    </source>
</evidence>
<evidence type="ECO:0000313" key="5">
    <source>
        <dbReference type="Proteomes" id="UP001220962"/>
    </source>
</evidence>
<gene>
    <name evidence="4" type="ORF">PUW23_14515</name>
</gene>
<dbReference type="AlphaFoldDB" id="A0AAX3MUH9"/>
<protein>
    <submittedName>
        <fullName evidence="4">DUF4179 domain-containing protein</fullName>
    </submittedName>
</protein>
<evidence type="ECO:0000259" key="3">
    <source>
        <dbReference type="Pfam" id="PF13786"/>
    </source>
</evidence>
<proteinExistence type="predicted"/>
<name>A0AAX3MUH9_9BACL</name>
<feature type="compositionally biased region" description="Basic and acidic residues" evidence="1">
    <location>
        <begin position="1"/>
        <end position="15"/>
    </location>
</feature>
<dbReference type="InterPro" id="IPR025436">
    <property type="entry name" value="DUF4179"/>
</dbReference>
<reference evidence="4" key="1">
    <citation type="submission" date="2023-02" db="EMBL/GenBank/DDBJ databases">
        <title>Pathogen: clinical or host-associated sample.</title>
        <authorList>
            <person name="Hergert J."/>
            <person name="Casey R."/>
            <person name="Wagner J."/>
            <person name="Young E.L."/>
            <person name="Oakeson K.F."/>
        </authorList>
    </citation>
    <scope>NUCLEOTIDE SEQUENCE</scope>
    <source>
        <strain evidence="4">2022CK-00830</strain>
    </source>
</reference>